<dbReference type="InterPro" id="IPR013324">
    <property type="entry name" value="RNA_pol_sigma_r3/r4-like"/>
</dbReference>
<dbReference type="Proteomes" id="UP001491552">
    <property type="component" value="Unassembled WGS sequence"/>
</dbReference>
<comment type="caution">
    <text evidence="9">The sequence shown here is derived from an EMBL/GenBank/DDBJ whole genome shotgun (WGS) entry which is preliminary data.</text>
</comment>
<comment type="similarity">
    <text evidence="1">Belongs to the sigma-70 factor family. ECF subfamily.</text>
</comment>
<keyword evidence="2" id="KW-0805">Transcription regulation</keyword>
<evidence type="ECO:0000256" key="2">
    <source>
        <dbReference type="ARBA" id="ARBA00023015"/>
    </source>
</evidence>
<keyword evidence="5" id="KW-0804">Transcription</keyword>
<keyword evidence="3" id="KW-0731">Sigma factor</keyword>
<dbReference type="InterPro" id="IPR007627">
    <property type="entry name" value="RNA_pol_sigma70_r2"/>
</dbReference>
<dbReference type="RefSeq" id="WP_349134742.1">
    <property type="nucleotide sequence ID" value="NZ_JBBMFF010000111.1"/>
</dbReference>
<evidence type="ECO:0000313" key="9">
    <source>
        <dbReference type="EMBL" id="MEQ2510035.1"/>
    </source>
</evidence>
<evidence type="ECO:0000256" key="5">
    <source>
        <dbReference type="ARBA" id="ARBA00023163"/>
    </source>
</evidence>
<feature type="compositionally biased region" description="Polar residues" evidence="6">
    <location>
        <begin position="186"/>
        <end position="200"/>
    </location>
</feature>
<dbReference type="Pfam" id="PF04542">
    <property type="entry name" value="Sigma70_r2"/>
    <property type="match status" value="1"/>
</dbReference>
<dbReference type="Gene3D" id="1.10.10.10">
    <property type="entry name" value="Winged helix-like DNA-binding domain superfamily/Winged helix DNA-binding domain"/>
    <property type="match status" value="1"/>
</dbReference>
<dbReference type="InterPro" id="IPR039425">
    <property type="entry name" value="RNA_pol_sigma-70-like"/>
</dbReference>
<evidence type="ECO:0000259" key="8">
    <source>
        <dbReference type="Pfam" id="PF08281"/>
    </source>
</evidence>
<dbReference type="NCBIfam" id="TIGR02937">
    <property type="entry name" value="sigma70-ECF"/>
    <property type="match status" value="1"/>
</dbReference>
<sequence length="208" mass="23043">MSPIDEKHMIRLAADGDMAAFEQLVTTHQPAIYRLALRMTGNPEDAADMTQEAFLRAWRGLGSFQADSSLSTWLFRLTSNVCIDFLRAARRHLVVPISGLDADGEEYTLDAPDPAKLPEEELLAREEREELRAAMDLLAPEQRLILSLRVENDLSYTDIAAVLGVREGTVKSRLARARDQLRKKLSQSGNKAAAASSNPQKGGRGREL</sequence>
<evidence type="ECO:0000256" key="3">
    <source>
        <dbReference type="ARBA" id="ARBA00023082"/>
    </source>
</evidence>
<dbReference type="SUPFAM" id="SSF88659">
    <property type="entry name" value="Sigma3 and sigma4 domains of RNA polymerase sigma factors"/>
    <property type="match status" value="1"/>
</dbReference>
<dbReference type="InterPro" id="IPR014284">
    <property type="entry name" value="RNA_pol_sigma-70_dom"/>
</dbReference>
<accession>A0ABV1G3Q3</accession>
<feature type="domain" description="RNA polymerase sigma-70 region 2" evidence="7">
    <location>
        <begin position="24"/>
        <end position="91"/>
    </location>
</feature>
<keyword evidence="4" id="KW-0238">DNA-binding</keyword>
<dbReference type="InterPro" id="IPR013249">
    <property type="entry name" value="RNA_pol_sigma70_r4_t2"/>
</dbReference>
<dbReference type="Gene3D" id="1.10.1740.10">
    <property type="match status" value="1"/>
</dbReference>
<dbReference type="PANTHER" id="PTHR43133">
    <property type="entry name" value="RNA POLYMERASE ECF-TYPE SIGMA FACTO"/>
    <property type="match status" value="1"/>
</dbReference>
<evidence type="ECO:0000256" key="6">
    <source>
        <dbReference type="SAM" id="MobiDB-lite"/>
    </source>
</evidence>
<evidence type="ECO:0000256" key="1">
    <source>
        <dbReference type="ARBA" id="ARBA00010641"/>
    </source>
</evidence>
<gene>
    <name evidence="9" type="ORF">WMO66_02010</name>
</gene>
<dbReference type="EMBL" id="JBBMFF010000111">
    <property type="protein sequence ID" value="MEQ2510035.1"/>
    <property type="molecule type" value="Genomic_DNA"/>
</dbReference>
<feature type="domain" description="RNA polymerase sigma factor 70 region 4 type 2" evidence="8">
    <location>
        <begin position="128"/>
        <end position="181"/>
    </location>
</feature>
<dbReference type="SUPFAM" id="SSF88946">
    <property type="entry name" value="Sigma2 domain of RNA polymerase sigma factors"/>
    <property type="match status" value="1"/>
</dbReference>
<dbReference type="CDD" id="cd06171">
    <property type="entry name" value="Sigma70_r4"/>
    <property type="match status" value="1"/>
</dbReference>
<name>A0ABV1G3Q3_9FIRM</name>
<evidence type="ECO:0000256" key="4">
    <source>
        <dbReference type="ARBA" id="ARBA00023125"/>
    </source>
</evidence>
<organism evidence="9 10">
    <name type="scientific">Faecousia intestinalis</name>
    <dbReference type="NCBI Taxonomy" id="3133167"/>
    <lineage>
        <taxon>Bacteria</taxon>
        <taxon>Bacillati</taxon>
        <taxon>Bacillota</taxon>
        <taxon>Clostridia</taxon>
        <taxon>Eubacteriales</taxon>
        <taxon>Oscillospiraceae</taxon>
        <taxon>Faecousia</taxon>
    </lineage>
</organism>
<reference evidence="9 10" key="1">
    <citation type="submission" date="2024-03" db="EMBL/GenBank/DDBJ databases">
        <title>Human intestinal bacterial collection.</title>
        <authorList>
            <person name="Pauvert C."/>
            <person name="Hitch T.C.A."/>
            <person name="Clavel T."/>
        </authorList>
    </citation>
    <scope>NUCLEOTIDE SEQUENCE [LARGE SCALE GENOMIC DNA]</scope>
    <source>
        <strain evidence="9 10">CLA-AA-H192</strain>
    </source>
</reference>
<proteinExistence type="inferred from homology"/>
<protein>
    <submittedName>
        <fullName evidence="9">Sigma-70 family RNA polymerase sigma factor</fullName>
    </submittedName>
</protein>
<dbReference type="InterPro" id="IPR036388">
    <property type="entry name" value="WH-like_DNA-bd_sf"/>
</dbReference>
<feature type="region of interest" description="Disordered" evidence="6">
    <location>
        <begin position="181"/>
        <end position="208"/>
    </location>
</feature>
<dbReference type="Pfam" id="PF08281">
    <property type="entry name" value="Sigma70_r4_2"/>
    <property type="match status" value="1"/>
</dbReference>
<evidence type="ECO:0000313" key="10">
    <source>
        <dbReference type="Proteomes" id="UP001491552"/>
    </source>
</evidence>
<evidence type="ECO:0000259" key="7">
    <source>
        <dbReference type="Pfam" id="PF04542"/>
    </source>
</evidence>
<keyword evidence="10" id="KW-1185">Reference proteome</keyword>
<dbReference type="InterPro" id="IPR013325">
    <property type="entry name" value="RNA_pol_sigma_r2"/>
</dbReference>
<dbReference type="PANTHER" id="PTHR43133:SF8">
    <property type="entry name" value="RNA POLYMERASE SIGMA FACTOR HI_1459-RELATED"/>
    <property type="match status" value="1"/>
</dbReference>